<feature type="transmembrane region" description="Helical" evidence="8">
    <location>
        <begin position="350"/>
        <end position="368"/>
    </location>
</feature>
<evidence type="ECO:0000256" key="8">
    <source>
        <dbReference type="SAM" id="Phobius"/>
    </source>
</evidence>
<comment type="caution">
    <text evidence="10">The sequence shown here is derived from an EMBL/GenBank/DDBJ whole genome shotgun (WGS) entry which is preliminary data.</text>
</comment>
<dbReference type="Proteomes" id="UP001592531">
    <property type="component" value="Unassembled WGS sequence"/>
</dbReference>
<evidence type="ECO:0000256" key="7">
    <source>
        <dbReference type="ARBA" id="ARBA00023251"/>
    </source>
</evidence>
<keyword evidence="3" id="KW-1003">Cell membrane</keyword>
<organism evidence="10 11">
    <name type="scientific">Streptacidiphilus cavernicola</name>
    <dbReference type="NCBI Taxonomy" id="3342716"/>
    <lineage>
        <taxon>Bacteria</taxon>
        <taxon>Bacillati</taxon>
        <taxon>Actinomycetota</taxon>
        <taxon>Actinomycetes</taxon>
        <taxon>Kitasatosporales</taxon>
        <taxon>Streptomycetaceae</taxon>
        <taxon>Streptacidiphilus</taxon>
    </lineage>
</organism>
<feature type="transmembrane region" description="Helical" evidence="8">
    <location>
        <begin position="28"/>
        <end position="55"/>
    </location>
</feature>
<dbReference type="PROSITE" id="PS50850">
    <property type="entry name" value="MFS"/>
    <property type="match status" value="1"/>
</dbReference>
<protein>
    <submittedName>
        <fullName evidence="10">MFS transporter</fullName>
    </submittedName>
</protein>
<evidence type="ECO:0000256" key="4">
    <source>
        <dbReference type="ARBA" id="ARBA00022692"/>
    </source>
</evidence>
<evidence type="ECO:0000256" key="5">
    <source>
        <dbReference type="ARBA" id="ARBA00022989"/>
    </source>
</evidence>
<feature type="transmembrane region" description="Helical" evidence="8">
    <location>
        <begin position="247"/>
        <end position="267"/>
    </location>
</feature>
<feature type="transmembrane region" description="Helical" evidence="8">
    <location>
        <begin position="422"/>
        <end position="438"/>
    </location>
</feature>
<reference evidence="10 11" key="1">
    <citation type="submission" date="2024-09" db="EMBL/GenBank/DDBJ databases">
        <authorList>
            <person name="Lee S.D."/>
        </authorList>
    </citation>
    <scope>NUCLEOTIDE SEQUENCE [LARGE SCALE GENOMIC DNA]</scope>
    <source>
        <strain evidence="10 11">N8-3</strain>
    </source>
</reference>
<name>A0ABV6VTB6_9ACTN</name>
<keyword evidence="11" id="KW-1185">Reference proteome</keyword>
<dbReference type="EMBL" id="JBHFAB010000005">
    <property type="protein sequence ID" value="MFC1416818.1"/>
    <property type="molecule type" value="Genomic_DNA"/>
</dbReference>
<feature type="transmembrane region" description="Helical" evidence="8">
    <location>
        <begin position="96"/>
        <end position="115"/>
    </location>
</feature>
<dbReference type="InterPro" id="IPR036259">
    <property type="entry name" value="MFS_trans_sf"/>
</dbReference>
<evidence type="ECO:0000256" key="3">
    <source>
        <dbReference type="ARBA" id="ARBA00022475"/>
    </source>
</evidence>
<evidence type="ECO:0000259" key="9">
    <source>
        <dbReference type="PROSITE" id="PS50850"/>
    </source>
</evidence>
<gene>
    <name evidence="10" type="ORF">ACEZDE_09195</name>
</gene>
<dbReference type="RefSeq" id="WP_380534371.1">
    <property type="nucleotide sequence ID" value="NZ_JBHFAB010000005.1"/>
</dbReference>
<dbReference type="Gene3D" id="1.20.1720.10">
    <property type="entry name" value="Multidrug resistance protein D"/>
    <property type="match status" value="1"/>
</dbReference>
<dbReference type="InterPro" id="IPR020846">
    <property type="entry name" value="MFS_dom"/>
</dbReference>
<keyword evidence="4 8" id="KW-0812">Transmembrane</keyword>
<dbReference type="Pfam" id="PF07690">
    <property type="entry name" value="MFS_1"/>
    <property type="match status" value="1"/>
</dbReference>
<keyword evidence="7" id="KW-0046">Antibiotic resistance</keyword>
<evidence type="ECO:0000256" key="1">
    <source>
        <dbReference type="ARBA" id="ARBA00004651"/>
    </source>
</evidence>
<keyword evidence="5 8" id="KW-1133">Transmembrane helix</keyword>
<dbReference type="PANTHER" id="PTHR42718:SF46">
    <property type="entry name" value="BLR6921 PROTEIN"/>
    <property type="match status" value="1"/>
</dbReference>
<dbReference type="SUPFAM" id="SSF103473">
    <property type="entry name" value="MFS general substrate transporter"/>
    <property type="match status" value="1"/>
</dbReference>
<comment type="subcellular location">
    <subcellularLocation>
        <location evidence="1">Cell membrane</location>
        <topology evidence="1">Multi-pass membrane protein</topology>
    </subcellularLocation>
</comment>
<evidence type="ECO:0000256" key="6">
    <source>
        <dbReference type="ARBA" id="ARBA00023136"/>
    </source>
</evidence>
<dbReference type="InterPro" id="IPR011701">
    <property type="entry name" value="MFS"/>
</dbReference>
<dbReference type="Gene3D" id="1.20.1250.20">
    <property type="entry name" value="MFS general substrate transporter like domains"/>
    <property type="match status" value="1"/>
</dbReference>
<feature type="transmembrane region" description="Helical" evidence="8">
    <location>
        <begin position="187"/>
        <end position="205"/>
    </location>
</feature>
<evidence type="ECO:0000256" key="2">
    <source>
        <dbReference type="ARBA" id="ARBA00022448"/>
    </source>
</evidence>
<evidence type="ECO:0000313" key="10">
    <source>
        <dbReference type="EMBL" id="MFC1416818.1"/>
    </source>
</evidence>
<keyword evidence="2" id="KW-0813">Transport</keyword>
<feature type="transmembrane region" description="Helical" evidence="8">
    <location>
        <begin position="288"/>
        <end position="309"/>
    </location>
</feature>
<feature type="transmembrane region" description="Helical" evidence="8">
    <location>
        <begin position="155"/>
        <end position="181"/>
    </location>
</feature>
<accession>A0ABV6VTB6</accession>
<feature type="transmembrane region" description="Helical" evidence="8">
    <location>
        <begin position="121"/>
        <end position="143"/>
    </location>
</feature>
<proteinExistence type="predicted"/>
<keyword evidence="6 8" id="KW-0472">Membrane</keyword>
<sequence length="499" mass="51481">MPENIIAPAPAPVDDRVRKPAVRPPRPGFALAVILTCQLMVVLDATVVSIALPGIQRTLHFSAAGLSWVQDVYLLVFGGLLLLGGRAGDLFGRRRLLVVGIAGFTLASLLGGFATSPGLLVAARAAQGVGAAVAAPNTLALIVSTYREPTARARAIGLFSSMSAGGAAVGMILGGLLTSYFSWRSVMFINVPFGLAIVLLAPRLIREPERHPSRLDLPGAVAATLGTGTLVYAFIHAATAGWGAGSTLGWFAAAAVLLTGFVLWEAYGAVQPLLPLHLLRHRVRGGGYLTMLLLPAAMYGMFFFITQYLQNVLGYSPLRTGFAFLPLAVLIFVGARTAPRLVPRFGARPFLIGGPILLLTGLLLLTRVDATTAYASGILPSMVLFGTGAGFTIAPLSITILSAVRPEESGAASGTLQTMQQAGGALGTAVLLTVFTSATRHPAGRGPDALFAHGVSVGMGVAAVFIAVALLLVVTVVRPSGRPRAARGVVVGSGGSGSR</sequence>
<feature type="transmembrane region" description="Helical" evidence="8">
    <location>
        <begin position="450"/>
        <end position="477"/>
    </location>
</feature>
<feature type="domain" description="Major facilitator superfamily (MFS) profile" evidence="9">
    <location>
        <begin position="30"/>
        <end position="481"/>
    </location>
</feature>
<evidence type="ECO:0000313" key="11">
    <source>
        <dbReference type="Proteomes" id="UP001592531"/>
    </source>
</evidence>
<feature type="transmembrane region" description="Helical" evidence="8">
    <location>
        <begin position="61"/>
        <end position="84"/>
    </location>
</feature>
<dbReference type="PANTHER" id="PTHR42718">
    <property type="entry name" value="MAJOR FACILITATOR SUPERFAMILY MULTIDRUG TRANSPORTER MFSC"/>
    <property type="match status" value="1"/>
</dbReference>
<feature type="transmembrane region" description="Helical" evidence="8">
    <location>
        <begin position="374"/>
        <end position="401"/>
    </location>
</feature>
<feature type="transmembrane region" description="Helical" evidence="8">
    <location>
        <begin position="217"/>
        <end position="235"/>
    </location>
</feature>
<dbReference type="CDD" id="cd17321">
    <property type="entry name" value="MFS_MMR_MDR_like"/>
    <property type="match status" value="1"/>
</dbReference>
<feature type="transmembrane region" description="Helical" evidence="8">
    <location>
        <begin position="321"/>
        <end position="338"/>
    </location>
</feature>